<dbReference type="OrthoDB" id="3489571at2759"/>
<comment type="caution">
    <text evidence="2">The sequence shown here is derived from an EMBL/GenBank/DDBJ whole genome shotgun (WGS) entry which is preliminary data.</text>
</comment>
<evidence type="ECO:0000256" key="1">
    <source>
        <dbReference type="SAM" id="SignalP"/>
    </source>
</evidence>
<keyword evidence="1" id="KW-0732">Signal</keyword>
<feature type="chain" id="PRO_5017785084" description="Secreted protein" evidence="1">
    <location>
        <begin position="21"/>
        <end position="104"/>
    </location>
</feature>
<keyword evidence="3" id="KW-1185">Reference proteome</keyword>
<organism evidence="2 3">
    <name type="scientific">Coleophoma crateriformis</name>
    <dbReference type="NCBI Taxonomy" id="565419"/>
    <lineage>
        <taxon>Eukaryota</taxon>
        <taxon>Fungi</taxon>
        <taxon>Dikarya</taxon>
        <taxon>Ascomycota</taxon>
        <taxon>Pezizomycotina</taxon>
        <taxon>Leotiomycetes</taxon>
        <taxon>Helotiales</taxon>
        <taxon>Dermateaceae</taxon>
        <taxon>Coleophoma</taxon>
    </lineage>
</organism>
<dbReference type="EMBL" id="PDLN01000008">
    <property type="protein sequence ID" value="RDW78378.1"/>
    <property type="molecule type" value="Genomic_DNA"/>
</dbReference>
<sequence>MQFALQLFALLASFCSFVLADLHSRGICVDLLDIDGYELYNEDASKQACEWYLARNTGTEQWDQCPDCYFSTDPVPHCRSDGWHIGGDELYYYCQLAGADASAA</sequence>
<gene>
    <name evidence="2" type="ORF">BP5796_06230</name>
</gene>
<proteinExistence type="predicted"/>
<accession>A0A3D8RWK2</accession>
<protein>
    <recommendedName>
        <fullName evidence="4">Secreted protein</fullName>
    </recommendedName>
</protein>
<evidence type="ECO:0000313" key="2">
    <source>
        <dbReference type="EMBL" id="RDW78378.1"/>
    </source>
</evidence>
<evidence type="ECO:0008006" key="4">
    <source>
        <dbReference type="Google" id="ProtNLM"/>
    </source>
</evidence>
<dbReference type="Proteomes" id="UP000256328">
    <property type="component" value="Unassembled WGS sequence"/>
</dbReference>
<reference evidence="2 3" key="1">
    <citation type="journal article" date="2018" name="IMA Fungus">
        <title>IMA Genome-F 9: Draft genome sequence of Annulohypoxylon stygium, Aspergillus mulundensis, Berkeleyomyces basicola (syn. Thielaviopsis basicola), Ceratocystis smalleyi, two Cercospora beticola strains, Coleophoma cylindrospora, Fusarium fracticaudum, Phialophora cf. hyalina, and Morchella septimelata.</title>
        <authorList>
            <person name="Wingfield B.D."/>
            <person name="Bills G.F."/>
            <person name="Dong Y."/>
            <person name="Huang W."/>
            <person name="Nel W.J."/>
            <person name="Swalarsk-Parry B.S."/>
            <person name="Vaghefi N."/>
            <person name="Wilken P.M."/>
            <person name="An Z."/>
            <person name="de Beer Z.W."/>
            <person name="De Vos L."/>
            <person name="Chen L."/>
            <person name="Duong T.A."/>
            <person name="Gao Y."/>
            <person name="Hammerbacher A."/>
            <person name="Kikkert J.R."/>
            <person name="Li Y."/>
            <person name="Li H."/>
            <person name="Li K."/>
            <person name="Li Q."/>
            <person name="Liu X."/>
            <person name="Ma X."/>
            <person name="Naidoo K."/>
            <person name="Pethybridge S.J."/>
            <person name="Sun J."/>
            <person name="Steenkamp E.T."/>
            <person name="van der Nest M.A."/>
            <person name="van Wyk S."/>
            <person name="Wingfield M.J."/>
            <person name="Xiong C."/>
            <person name="Yue Q."/>
            <person name="Zhang X."/>
        </authorList>
    </citation>
    <scope>NUCLEOTIDE SEQUENCE [LARGE SCALE GENOMIC DNA]</scope>
    <source>
        <strain evidence="2 3">BP5796</strain>
    </source>
</reference>
<name>A0A3D8RWK2_9HELO</name>
<feature type="signal peptide" evidence="1">
    <location>
        <begin position="1"/>
        <end position="20"/>
    </location>
</feature>
<dbReference type="AlphaFoldDB" id="A0A3D8RWK2"/>
<evidence type="ECO:0000313" key="3">
    <source>
        <dbReference type="Proteomes" id="UP000256328"/>
    </source>
</evidence>